<dbReference type="FunCoup" id="A0A168LG86">
    <property type="interactions" value="283"/>
</dbReference>
<accession>A0A168LG86</accession>
<dbReference type="InParanoid" id="A0A168LG86"/>
<evidence type="ECO:0000256" key="7">
    <source>
        <dbReference type="ARBA" id="ARBA00022692"/>
    </source>
</evidence>
<dbReference type="UniPathway" id="UPA00378"/>
<feature type="transmembrane region" description="Helical" evidence="14">
    <location>
        <begin position="215"/>
        <end position="235"/>
    </location>
</feature>
<feature type="domain" description="MIR" evidence="16">
    <location>
        <begin position="373"/>
        <end position="441"/>
    </location>
</feature>
<feature type="transmembrane region" description="Helical" evidence="14">
    <location>
        <begin position="134"/>
        <end position="154"/>
    </location>
</feature>
<dbReference type="Pfam" id="PF16192">
    <property type="entry name" value="PMT_4TMC"/>
    <property type="match status" value="1"/>
</dbReference>
<feature type="transmembrane region" description="Helical" evidence="14">
    <location>
        <begin position="160"/>
        <end position="180"/>
    </location>
</feature>
<evidence type="ECO:0000256" key="13">
    <source>
        <dbReference type="ARBA" id="ARBA00045102"/>
    </source>
</evidence>
<dbReference type="OrthoDB" id="292747at2759"/>
<protein>
    <recommendedName>
        <fullName evidence="4 14">Dolichyl-phosphate-mannose--protein mannosyltransferase</fullName>
        <ecNumber evidence="4 14">2.4.1.109</ecNumber>
    </recommendedName>
</protein>
<dbReference type="GO" id="GO:0004169">
    <property type="term" value="F:dolichyl-phosphate-mannose-protein mannosyltransferase activity"/>
    <property type="evidence" value="ECO:0007669"/>
    <property type="project" value="UniProtKB-UniRule"/>
</dbReference>
<dbReference type="SUPFAM" id="SSF82109">
    <property type="entry name" value="MIR domain"/>
    <property type="match status" value="1"/>
</dbReference>
<comment type="similarity">
    <text evidence="3 14">Belongs to the glycosyltransferase 39 family.</text>
</comment>
<keyword evidence="8" id="KW-0677">Repeat</keyword>
<dbReference type="PROSITE" id="PS50919">
    <property type="entry name" value="MIR"/>
    <property type="match status" value="2"/>
</dbReference>
<reference evidence="17" key="1">
    <citation type="submission" date="2016-04" db="EMBL/GenBank/DDBJ databases">
        <authorList>
            <person name="Evans L.H."/>
            <person name="Alamgir A."/>
            <person name="Owens N."/>
            <person name="Weber N.D."/>
            <person name="Virtaneva K."/>
            <person name="Barbian K."/>
            <person name="Babar A."/>
            <person name="Rosenke K."/>
        </authorList>
    </citation>
    <scope>NUCLEOTIDE SEQUENCE [LARGE SCALE GENOMIC DNA]</scope>
    <source>
        <strain evidence="17">CBS 101.48</strain>
    </source>
</reference>
<comment type="pathway">
    <text evidence="2 14">Protein modification; protein glycosylation.</text>
</comment>
<comment type="catalytic activity">
    <reaction evidence="12 14">
        <text>a di-trans,poly-cis-dolichyl beta-D-mannosyl phosphate + L-threonyl-[protein] = 3-O-(alpha-D-mannosyl)-L-threonyl-[protein] + a di-trans,poly-cis-dolichyl phosphate + H(+)</text>
        <dbReference type="Rhea" id="RHEA:53396"/>
        <dbReference type="Rhea" id="RHEA-COMP:11060"/>
        <dbReference type="Rhea" id="RHEA-COMP:13547"/>
        <dbReference type="Rhea" id="RHEA-COMP:19498"/>
        <dbReference type="Rhea" id="RHEA-COMP:19501"/>
        <dbReference type="ChEBI" id="CHEBI:15378"/>
        <dbReference type="ChEBI" id="CHEBI:30013"/>
        <dbReference type="ChEBI" id="CHEBI:57683"/>
        <dbReference type="ChEBI" id="CHEBI:58211"/>
        <dbReference type="ChEBI" id="CHEBI:137323"/>
        <dbReference type="EC" id="2.4.1.109"/>
    </reaction>
</comment>
<dbReference type="STRING" id="4829.A0A168LG86"/>
<feature type="domain" description="MIR" evidence="16">
    <location>
        <begin position="300"/>
        <end position="360"/>
    </location>
</feature>
<dbReference type="GO" id="GO:0005789">
    <property type="term" value="C:endoplasmic reticulum membrane"/>
    <property type="evidence" value="ECO:0007669"/>
    <property type="project" value="UniProtKB-SubCell"/>
</dbReference>
<proteinExistence type="inferred from homology"/>
<dbReference type="EC" id="2.4.1.109" evidence="4 14"/>
<evidence type="ECO:0000256" key="9">
    <source>
        <dbReference type="ARBA" id="ARBA00022824"/>
    </source>
</evidence>
<dbReference type="Pfam" id="PF02815">
    <property type="entry name" value="MIR"/>
    <property type="match status" value="1"/>
</dbReference>
<comment type="function">
    <text evidence="14">Transfers mannose from Dol-P-mannose to Ser or Thr residues on proteins.</text>
</comment>
<evidence type="ECO:0000256" key="2">
    <source>
        <dbReference type="ARBA" id="ARBA00004922"/>
    </source>
</evidence>
<feature type="transmembrane region" description="Helical" evidence="14">
    <location>
        <begin position="66"/>
        <end position="86"/>
    </location>
</feature>
<feature type="transmembrane region" description="Helical" evidence="14">
    <location>
        <begin position="572"/>
        <end position="593"/>
    </location>
</feature>
<organism evidence="17">
    <name type="scientific">Absidia glauca</name>
    <name type="common">Pin mould</name>
    <dbReference type="NCBI Taxonomy" id="4829"/>
    <lineage>
        <taxon>Eukaryota</taxon>
        <taxon>Fungi</taxon>
        <taxon>Fungi incertae sedis</taxon>
        <taxon>Mucoromycota</taxon>
        <taxon>Mucoromycotina</taxon>
        <taxon>Mucoromycetes</taxon>
        <taxon>Mucorales</taxon>
        <taxon>Cunninghamellaceae</taxon>
        <taxon>Absidia</taxon>
    </lineage>
</organism>
<evidence type="ECO:0000259" key="16">
    <source>
        <dbReference type="PROSITE" id="PS50919"/>
    </source>
</evidence>
<keyword evidence="11 14" id="KW-0472">Membrane</keyword>
<feature type="transmembrane region" description="Helical" evidence="14">
    <location>
        <begin position="192"/>
        <end position="209"/>
    </location>
</feature>
<dbReference type="Gene3D" id="2.80.10.50">
    <property type="match status" value="1"/>
</dbReference>
<comment type="catalytic activity">
    <reaction evidence="13 14">
        <text>a di-trans,poly-cis-dolichyl beta-D-mannosyl phosphate + L-seryl-[protein] = 3-O-(alpha-D-mannosyl)-L-seryl-[protein] + a di-trans,poly-cis-dolichyl phosphate + H(+)</text>
        <dbReference type="Rhea" id="RHEA:17377"/>
        <dbReference type="Rhea" id="RHEA-COMP:9863"/>
        <dbReference type="Rhea" id="RHEA-COMP:13546"/>
        <dbReference type="Rhea" id="RHEA-COMP:19498"/>
        <dbReference type="Rhea" id="RHEA-COMP:19501"/>
        <dbReference type="ChEBI" id="CHEBI:15378"/>
        <dbReference type="ChEBI" id="CHEBI:29999"/>
        <dbReference type="ChEBI" id="CHEBI:57683"/>
        <dbReference type="ChEBI" id="CHEBI:58211"/>
        <dbReference type="ChEBI" id="CHEBI:137321"/>
        <dbReference type="EC" id="2.4.1.109"/>
    </reaction>
</comment>
<dbReference type="InterPro" id="IPR016093">
    <property type="entry name" value="MIR_motif"/>
</dbReference>
<evidence type="ECO:0000256" key="15">
    <source>
        <dbReference type="SAM" id="MobiDB-lite"/>
    </source>
</evidence>
<dbReference type="EMBL" id="LT551165">
    <property type="protein sequence ID" value="SAL96727.1"/>
    <property type="molecule type" value="Genomic_DNA"/>
</dbReference>
<evidence type="ECO:0000256" key="1">
    <source>
        <dbReference type="ARBA" id="ARBA00004477"/>
    </source>
</evidence>
<evidence type="ECO:0000313" key="17">
    <source>
        <dbReference type="EMBL" id="SAL96727.1"/>
    </source>
</evidence>
<dbReference type="InterPro" id="IPR003342">
    <property type="entry name" value="ArnT-like_N"/>
</dbReference>
<dbReference type="AlphaFoldDB" id="A0A168LG86"/>
<dbReference type="SMART" id="SM00472">
    <property type="entry name" value="MIR"/>
    <property type="match status" value="3"/>
</dbReference>
<dbReference type="PANTHER" id="PTHR10050">
    <property type="entry name" value="DOLICHYL-PHOSPHATE-MANNOSE--PROTEIN MANNOSYLTRANSFERASE"/>
    <property type="match status" value="1"/>
</dbReference>
<evidence type="ECO:0000256" key="14">
    <source>
        <dbReference type="RuleBase" id="RU367007"/>
    </source>
</evidence>
<keyword evidence="5 14" id="KW-0328">Glycosyltransferase</keyword>
<dbReference type="InterPro" id="IPR036300">
    <property type="entry name" value="MIR_dom_sf"/>
</dbReference>
<dbReference type="InterPro" id="IPR032421">
    <property type="entry name" value="PMT_4TMC"/>
</dbReference>
<evidence type="ECO:0000256" key="10">
    <source>
        <dbReference type="ARBA" id="ARBA00022989"/>
    </source>
</evidence>
<sequence length="744" mass="85185">MVIDSSLRNRRQPQAENSGLAQPILKDNDKKPPPSHFFHSLPCQQWYRFDEVHFGKFAGYYLRRAYFFDVHPPLAKLMIAAVGYLVGFDGHFEFTNIGDDYIDNKVPYIALRALPATLNVICVGLVYSIMQQSGYSLSICALTGLLMVFDNALVAQHRLIMLDSMLIVFMLATVYCYIRFRKARYQEFTQQWWFWLVATGVNMALTLSVKMVGLFLVAAIGIAVLVDLWSLFDIRRGLEMNQFMRHFYARAIALIIIPILIYLFWFYIHFAILVESGPGDSFMSSHFKETLKNSAAKMKSLDIHYYDNITMLHRDTEVYLHSHDLQYPLRYEDGRISSKGQQVVGIQEPDMNSWWQILPTVDIDTDDSNEGNGIKVKHNDIIRLRHVETDTILLTHDVASPLLSTNEEITTVDPESRYNETLFKLVLEDSNSNSDWNTQLSPFKLLHMDTKVAVWTHDQALPEWGLGLQDVNGNKNTKEASNFWVAQEIMGKNGREAKPTEINMNKKQETRSMSFLRKFFELQGRMLSHNAGLTKPHPYQSTPISWPFLVRGISYWSKEDTREQIYMTGNPVGWYLGIGSVAIYSGILLADLVSRRRGIEPIDGPVRQRFINNAGFFVLLWLLHYLPFFLMGRALFLHHYLPAAVCNYMLLGAVLQFMVIDGIDSPVSNLQRNPTAQLHRYQSKAVYTRALPTAQSLVILSLLLVCQIALFVFLAPLTYGSPGLSASQVAYHKIYSSWDLQFAK</sequence>
<feature type="transmembrane region" description="Helical" evidence="14">
    <location>
        <begin position="247"/>
        <end position="268"/>
    </location>
</feature>
<evidence type="ECO:0000256" key="11">
    <source>
        <dbReference type="ARBA" id="ARBA00023136"/>
    </source>
</evidence>
<comment type="subcellular location">
    <subcellularLocation>
        <location evidence="1 14">Endoplasmic reticulum membrane</location>
        <topology evidence="1 14">Multi-pass membrane protein</topology>
    </subcellularLocation>
</comment>
<feature type="transmembrane region" description="Helical" evidence="14">
    <location>
        <begin position="614"/>
        <end position="634"/>
    </location>
</feature>
<evidence type="ECO:0000256" key="8">
    <source>
        <dbReference type="ARBA" id="ARBA00022737"/>
    </source>
</evidence>
<evidence type="ECO:0000256" key="12">
    <source>
        <dbReference type="ARBA" id="ARBA00045085"/>
    </source>
</evidence>
<name>A0A168LG86_ABSGL</name>
<gene>
    <name evidence="17" type="primary">ABSGL_02143.1 scaffold 2596</name>
</gene>
<evidence type="ECO:0000256" key="3">
    <source>
        <dbReference type="ARBA" id="ARBA00007222"/>
    </source>
</evidence>
<dbReference type="CDD" id="cd23285">
    <property type="entry name" value="beta-trefoil_MIR_PMT4-like"/>
    <property type="match status" value="1"/>
</dbReference>
<keyword evidence="7 14" id="KW-0812">Transmembrane</keyword>
<feature type="transmembrane region" description="Helical" evidence="14">
    <location>
        <begin position="640"/>
        <end position="660"/>
    </location>
</feature>
<dbReference type="Pfam" id="PF02366">
    <property type="entry name" value="PMT"/>
    <property type="match status" value="1"/>
</dbReference>
<feature type="region of interest" description="Disordered" evidence="15">
    <location>
        <begin position="1"/>
        <end position="26"/>
    </location>
</feature>
<keyword evidence="9 14" id="KW-0256">Endoplasmic reticulum</keyword>
<dbReference type="InterPro" id="IPR027005">
    <property type="entry name" value="PMT-like"/>
</dbReference>
<dbReference type="Proteomes" id="UP000078561">
    <property type="component" value="Unassembled WGS sequence"/>
</dbReference>
<keyword evidence="18" id="KW-1185">Reference proteome</keyword>
<keyword evidence="10 14" id="KW-1133">Transmembrane helix</keyword>
<keyword evidence="6 14" id="KW-0808">Transferase</keyword>
<evidence type="ECO:0000256" key="6">
    <source>
        <dbReference type="ARBA" id="ARBA00022679"/>
    </source>
</evidence>
<feature type="transmembrane region" description="Helical" evidence="14">
    <location>
        <begin position="697"/>
        <end position="719"/>
    </location>
</feature>
<dbReference type="OMA" id="TTMIAGW"/>
<dbReference type="PANTHER" id="PTHR10050:SF51">
    <property type="entry name" value="PROTEIN O-MANNOSYL-TRANSFERASE 1"/>
    <property type="match status" value="1"/>
</dbReference>
<evidence type="ECO:0000256" key="4">
    <source>
        <dbReference type="ARBA" id="ARBA00012839"/>
    </source>
</evidence>
<evidence type="ECO:0000313" key="18">
    <source>
        <dbReference type="Proteomes" id="UP000078561"/>
    </source>
</evidence>
<evidence type="ECO:0000256" key="5">
    <source>
        <dbReference type="ARBA" id="ARBA00022676"/>
    </source>
</evidence>
<feature type="transmembrane region" description="Helical" evidence="14">
    <location>
        <begin position="106"/>
        <end position="127"/>
    </location>
</feature>